<feature type="chain" id="PRO_5035278159" description="Endonuclease/exonuclease/phosphatase domain-containing protein" evidence="1">
    <location>
        <begin position="18"/>
        <end position="316"/>
    </location>
</feature>
<comment type="caution">
    <text evidence="2">The sequence shown here is derived from an EMBL/GenBank/DDBJ whole genome shotgun (WGS) entry which is preliminary data.</text>
</comment>
<feature type="signal peptide" evidence="1">
    <location>
        <begin position="1"/>
        <end position="17"/>
    </location>
</feature>
<keyword evidence="3" id="KW-1185">Reference proteome</keyword>
<keyword evidence="1" id="KW-0732">Signal</keyword>
<gene>
    <name evidence="2" type="ORF">PECAL_1P04330</name>
</gene>
<accession>A0A8J2SB01</accession>
<dbReference type="SUPFAM" id="SSF56219">
    <property type="entry name" value="DNase I-like"/>
    <property type="match status" value="1"/>
</dbReference>
<evidence type="ECO:0000256" key="1">
    <source>
        <dbReference type="SAM" id="SignalP"/>
    </source>
</evidence>
<dbReference type="Gene3D" id="3.60.10.10">
    <property type="entry name" value="Endonuclease/exonuclease/phosphatase"/>
    <property type="match status" value="2"/>
</dbReference>
<dbReference type="InterPro" id="IPR036691">
    <property type="entry name" value="Endo/exonu/phosph_ase_sf"/>
</dbReference>
<organism evidence="2 3">
    <name type="scientific">Pelagomonas calceolata</name>
    <dbReference type="NCBI Taxonomy" id="35677"/>
    <lineage>
        <taxon>Eukaryota</taxon>
        <taxon>Sar</taxon>
        <taxon>Stramenopiles</taxon>
        <taxon>Ochrophyta</taxon>
        <taxon>Pelagophyceae</taxon>
        <taxon>Pelagomonadales</taxon>
        <taxon>Pelagomonadaceae</taxon>
        <taxon>Pelagomonas</taxon>
    </lineage>
</organism>
<dbReference type="AlphaFoldDB" id="A0A8J2SB01"/>
<dbReference type="OrthoDB" id="276515at2759"/>
<evidence type="ECO:0000313" key="2">
    <source>
        <dbReference type="EMBL" id="CAH0364081.1"/>
    </source>
</evidence>
<name>A0A8J2SB01_9STRA</name>
<evidence type="ECO:0000313" key="3">
    <source>
        <dbReference type="Proteomes" id="UP000789595"/>
    </source>
</evidence>
<sequence length="316" mass="33482">MNKSLALLVALAAGARANLFCNSACDWNALAANAEAPSATCGDRITWLINNRAMSEAEACSTVAGEFPSICGSCAGDAPAPAPAPPVQPGADLEVATFNLYEWNVGANNRWGALYDKIQSQSFDIIGFQEATGVANVINSVPRMNGWSYYEPTAIGGYNDNPSPIAWDDARFTLLASGWRERTVTWGKFQIRATGDEFWFFNTHLPHNGCAATDRNTHAGIARQLVDKREELGAGGSPTIVVGDCNPFASGGASEGSFESNLASRGIPLVYMGTGQFGGYGGLDKIFATSEWTTIDARDRGTGGSDHPAISAELRL</sequence>
<proteinExistence type="predicted"/>
<protein>
    <recommendedName>
        <fullName evidence="4">Endonuclease/exonuclease/phosphatase domain-containing protein</fullName>
    </recommendedName>
</protein>
<evidence type="ECO:0008006" key="4">
    <source>
        <dbReference type="Google" id="ProtNLM"/>
    </source>
</evidence>
<dbReference type="Proteomes" id="UP000789595">
    <property type="component" value="Unassembled WGS sequence"/>
</dbReference>
<dbReference type="EMBL" id="CAKKNE010000001">
    <property type="protein sequence ID" value="CAH0364081.1"/>
    <property type="molecule type" value="Genomic_DNA"/>
</dbReference>
<reference evidence="2" key="1">
    <citation type="submission" date="2021-11" db="EMBL/GenBank/DDBJ databases">
        <authorList>
            <consortium name="Genoscope - CEA"/>
            <person name="William W."/>
        </authorList>
    </citation>
    <scope>NUCLEOTIDE SEQUENCE</scope>
</reference>